<keyword evidence="6 9" id="KW-1133">Transmembrane helix</keyword>
<dbReference type="InterPro" id="IPR051502">
    <property type="entry name" value="RLP_Defense_Trigger"/>
</dbReference>
<dbReference type="SMART" id="SM00369">
    <property type="entry name" value="LRR_TYP"/>
    <property type="match status" value="6"/>
</dbReference>
<sequence length="629" mass="70908">CCSFLIELHNLTNLENLTLDNSFFHVSLLQSIAVFGPWMVQCFIGFRAMDGTALDKNFLQVIKSMTSLKLLSLSNSRLNGTILDQGLCEFVHLQELHVDHNNLYGVPPWCLGNMTSLQVLNISSNQLTGNISSPPLKHLKSIQELKLSNNYFQIPISLGPLYNHSNLKIFDSENNQIYAQTESHSLTPKFQLNSIILSHGSGVTFPKFLYHQHDLKHVNLSHINLRGEFPNWLSENNTKLQTLVQVNNYLSGIFQMPKHARRHLTYLDVSDNFFQVHIPVGNMKSLSVLDLSKNRLIGKIPERLAMGCFSLRYLVLSNNKMKGHIFSKKINLTNLWRLQLDGNHFIGEIPESLSNCNLFGGLYLSDNHLSGKIPRWLGNLSVSEDVIMPNNHLEGPIPMEFCQLNFLQILDISKKNIFGSLPSCFNPFSIKQGKPLNSMSGLDLSCNKLTGEIPLRIGNLTRIHTLNVSHNKLTGLILSTFSNLKQTESLDLSYNKLTGKIPPQLVELNALAVFSVAHNKLSGKTPDWVAQFATFNGSSYDGNPFLSSSCNGEDDSLIDMNNFYIIFAVSYVIVILGIDGVLYVNPYSGRRWFYFVESWMTTCYHFALNNLATLIVIIRSHGVNQRQLM</sequence>
<dbReference type="PANTHER" id="PTHR48062:SF21">
    <property type="entry name" value="RECEPTOR-LIKE PROTEIN 12"/>
    <property type="match status" value="1"/>
</dbReference>
<organism evidence="10 11">
    <name type="scientific">Citrus sinensis</name>
    <name type="common">Sweet orange</name>
    <name type="synonym">Citrus aurantium var. sinensis</name>
    <dbReference type="NCBI Taxonomy" id="2711"/>
    <lineage>
        <taxon>Eukaryota</taxon>
        <taxon>Viridiplantae</taxon>
        <taxon>Streptophyta</taxon>
        <taxon>Embryophyta</taxon>
        <taxon>Tracheophyta</taxon>
        <taxon>Spermatophyta</taxon>
        <taxon>Magnoliopsida</taxon>
        <taxon>eudicotyledons</taxon>
        <taxon>Gunneridae</taxon>
        <taxon>Pentapetalae</taxon>
        <taxon>rosids</taxon>
        <taxon>malvids</taxon>
        <taxon>Sapindales</taxon>
        <taxon>Rutaceae</taxon>
        <taxon>Aurantioideae</taxon>
        <taxon>Citrus</taxon>
    </lineage>
</organism>
<dbReference type="Pfam" id="PF00560">
    <property type="entry name" value="LRR_1"/>
    <property type="match status" value="3"/>
</dbReference>
<evidence type="ECO:0000313" key="10">
    <source>
        <dbReference type="EMBL" id="KDO41046.1"/>
    </source>
</evidence>
<evidence type="ECO:0000256" key="8">
    <source>
        <dbReference type="ARBA" id="ARBA00023170"/>
    </source>
</evidence>
<comment type="subcellular location">
    <subcellularLocation>
        <location evidence="1">Membrane</location>
        <topology evidence="1">Single-pass membrane protein</topology>
    </subcellularLocation>
</comment>
<dbReference type="Pfam" id="PF13855">
    <property type="entry name" value="LRR_8"/>
    <property type="match status" value="3"/>
</dbReference>
<keyword evidence="7 9" id="KW-0472">Membrane</keyword>
<feature type="transmembrane region" description="Helical" evidence="9">
    <location>
        <begin position="604"/>
        <end position="622"/>
    </location>
</feature>
<evidence type="ECO:0000256" key="9">
    <source>
        <dbReference type="SAM" id="Phobius"/>
    </source>
</evidence>
<dbReference type="Gene3D" id="3.80.10.10">
    <property type="entry name" value="Ribonuclease Inhibitor"/>
    <property type="match status" value="2"/>
</dbReference>
<evidence type="ECO:0000256" key="5">
    <source>
        <dbReference type="ARBA" id="ARBA00022737"/>
    </source>
</evidence>
<keyword evidence="8" id="KW-0675">Receptor</keyword>
<accession>A0A067DR25</accession>
<dbReference type="Proteomes" id="UP000027120">
    <property type="component" value="Unassembled WGS sequence"/>
</dbReference>
<reference evidence="10 11" key="1">
    <citation type="submission" date="2014-04" db="EMBL/GenBank/DDBJ databases">
        <authorList>
            <consortium name="International Citrus Genome Consortium"/>
            <person name="Gmitter F."/>
            <person name="Chen C."/>
            <person name="Farmerie W."/>
            <person name="Harkins T."/>
            <person name="Desany B."/>
            <person name="Mohiuddin M."/>
            <person name="Kodira C."/>
            <person name="Borodovsky M."/>
            <person name="Lomsadze A."/>
            <person name="Burns P."/>
            <person name="Jenkins J."/>
            <person name="Prochnik S."/>
            <person name="Shu S."/>
            <person name="Chapman J."/>
            <person name="Pitluck S."/>
            <person name="Schmutz J."/>
            <person name="Rokhsar D."/>
        </authorList>
    </citation>
    <scope>NUCLEOTIDE SEQUENCE</scope>
</reference>
<dbReference type="PANTHER" id="PTHR48062">
    <property type="entry name" value="RECEPTOR-LIKE PROTEIN 14"/>
    <property type="match status" value="1"/>
</dbReference>
<dbReference type="EMBL" id="KK785728">
    <property type="protein sequence ID" value="KDO41046.1"/>
    <property type="molecule type" value="Genomic_DNA"/>
</dbReference>
<dbReference type="InterPro" id="IPR001611">
    <property type="entry name" value="Leu-rich_rpt"/>
</dbReference>
<evidence type="ECO:0000256" key="2">
    <source>
        <dbReference type="ARBA" id="ARBA00009592"/>
    </source>
</evidence>
<name>A0A067DR25_CITSI</name>
<dbReference type="GO" id="GO:0016020">
    <property type="term" value="C:membrane"/>
    <property type="evidence" value="ECO:0007669"/>
    <property type="project" value="UniProtKB-SubCell"/>
</dbReference>
<feature type="non-terminal residue" evidence="10">
    <location>
        <position position="1"/>
    </location>
</feature>
<evidence type="ECO:0000256" key="4">
    <source>
        <dbReference type="ARBA" id="ARBA00022692"/>
    </source>
</evidence>
<dbReference type="AlphaFoldDB" id="A0A067DR25"/>
<keyword evidence="3" id="KW-0433">Leucine-rich repeat</keyword>
<proteinExistence type="inferred from homology"/>
<comment type="similarity">
    <text evidence="2">Belongs to the RLP family.</text>
</comment>
<protein>
    <submittedName>
        <fullName evidence="10">Uncharacterized protein</fullName>
    </submittedName>
</protein>
<keyword evidence="11" id="KW-1185">Reference proteome</keyword>
<dbReference type="SUPFAM" id="SSF52058">
    <property type="entry name" value="L domain-like"/>
    <property type="match status" value="2"/>
</dbReference>
<dbReference type="InterPro" id="IPR032675">
    <property type="entry name" value="LRR_dom_sf"/>
</dbReference>
<evidence type="ECO:0000256" key="7">
    <source>
        <dbReference type="ARBA" id="ARBA00023136"/>
    </source>
</evidence>
<dbReference type="SMR" id="A0A067DR25"/>
<feature type="transmembrane region" description="Helical" evidence="9">
    <location>
        <begin position="563"/>
        <end position="584"/>
    </location>
</feature>
<evidence type="ECO:0000256" key="3">
    <source>
        <dbReference type="ARBA" id="ARBA00022614"/>
    </source>
</evidence>
<dbReference type="FunFam" id="3.80.10.10:FF:000095">
    <property type="entry name" value="LRR receptor-like serine/threonine-protein kinase GSO1"/>
    <property type="match status" value="1"/>
</dbReference>
<evidence type="ECO:0000256" key="6">
    <source>
        <dbReference type="ARBA" id="ARBA00022989"/>
    </source>
</evidence>
<gene>
    <name evidence="10" type="ORF">CISIN_1g040607mg</name>
</gene>
<keyword evidence="4 9" id="KW-0812">Transmembrane</keyword>
<evidence type="ECO:0000313" key="11">
    <source>
        <dbReference type="Proteomes" id="UP000027120"/>
    </source>
</evidence>
<evidence type="ECO:0000256" key="1">
    <source>
        <dbReference type="ARBA" id="ARBA00004167"/>
    </source>
</evidence>
<dbReference type="InterPro" id="IPR003591">
    <property type="entry name" value="Leu-rich_rpt_typical-subtyp"/>
</dbReference>
<keyword evidence="5" id="KW-0677">Repeat</keyword>